<accession>A0A8H6T846</accession>
<dbReference type="AlphaFoldDB" id="A0A8H6T846"/>
<organism evidence="2 3">
    <name type="scientific">Mycena indigotica</name>
    <dbReference type="NCBI Taxonomy" id="2126181"/>
    <lineage>
        <taxon>Eukaryota</taxon>
        <taxon>Fungi</taxon>
        <taxon>Dikarya</taxon>
        <taxon>Basidiomycota</taxon>
        <taxon>Agaricomycotina</taxon>
        <taxon>Agaricomycetes</taxon>
        <taxon>Agaricomycetidae</taxon>
        <taxon>Agaricales</taxon>
        <taxon>Marasmiineae</taxon>
        <taxon>Mycenaceae</taxon>
        <taxon>Mycena</taxon>
    </lineage>
</organism>
<feature type="region of interest" description="Disordered" evidence="1">
    <location>
        <begin position="146"/>
        <end position="167"/>
    </location>
</feature>
<dbReference type="OrthoDB" id="3056289at2759"/>
<comment type="caution">
    <text evidence="2">The sequence shown here is derived from an EMBL/GenBank/DDBJ whole genome shotgun (WGS) entry which is preliminary data.</text>
</comment>
<name>A0A8H6T846_9AGAR</name>
<dbReference type="GeneID" id="59341495"/>
<dbReference type="Proteomes" id="UP000636479">
    <property type="component" value="Unassembled WGS sequence"/>
</dbReference>
<keyword evidence="3" id="KW-1185">Reference proteome</keyword>
<protein>
    <submittedName>
        <fullName evidence="2">Uncharacterized protein</fullName>
    </submittedName>
</protein>
<evidence type="ECO:0000313" key="3">
    <source>
        <dbReference type="Proteomes" id="UP000636479"/>
    </source>
</evidence>
<evidence type="ECO:0000256" key="1">
    <source>
        <dbReference type="SAM" id="MobiDB-lite"/>
    </source>
</evidence>
<dbReference type="RefSeq" id="XP_037224074.1">
    <property type="nucleotide sequence ID" value="XM_037358979.1"/>
</dbReference>
<reference evidence="2" key="1">
    <citation type="submission" date="2020-05" db="EMBL/GenBank/DDBJ databases">
        <title>Mycena genomes resolve the evolution of fungal bioluminescence.</title>
        <authorList>
            <person name="Tsai I.J."/>
        </authorList>
    </citation>
    <scope>NUCLEOTIDE SEQUENCE</scope>
    <source>
        <strain evidence="2">171206Taipei</strain>
    </source>
</reference>
<evidence type="ECO:0000313" key="2">
    <source>
        <dbReference type="EMBL" id="KAF7311966.1"/>
    </source>
</evidence>
<dbReference type="EMBL" id="JACAZF010000002">
    <property type="protein sequence ID" value="KAF7311966.1"/>
    <property type="molecule type" value="Genomic_DNA"/>
</dbReference>
<proteinExistence type="predicted"/>
<sequence>MQGARARPADSQTPIQHLRLSVDPKPWQLDRILAICADNIVTYLQMDDKQLVIRDPTAFKKKDVIEVGFTLQTYRTFSPELGPHYKCEVVLRSLVNLDGTFSKQVAAAKRAALKRKVHEVSSAKAEEKRWKRMRRNANPIAARFTGKGKGKELAVDSESDEGQPATRMKLEGLHLIQNVQKTD</sequence>
<gene>
    <name evidence="2" type="ORF">MIND_00208300</name>
</gene>